<evidence type="ECO:0000313" key="7">
    <source>
        <dbReference type="Proteomes" id="UP000298050"/>
    </source>
</evidence>
<comment type="caution">
    <text evidence="6">The sequence shown here is derived from an EMBL/GenBank/DDBJ whole genome shotgun (WGS) entry which is preliminary data.</text>
</comment>
<dbReference type="PANTHER" id="PTHR21496:SF23">
    <property type="entry name" value="3-PHENYLPROPIONATE_CINNAMIC ACID DIOXYGENASE FERREDOXIN SUBUNIT"/>
    <property type="match status" value="1"/>
</dbReference>
<evidence type="ECO:0000256" key="3">
    <source>
        <dbReference type="ARBA" id="ARBA00023004"/>
    </source>
</evidence>
<dbReference type="AlphaFoldDB" id="A0A4Z0LVM0"/>
<name>A0A4Z0LVM0_9GAMM</name>
<feature type="domain" description="Rieske" evidence="5">
    <location>
        <begin position="7"/>
        <end position="102"/>
    </location>
</feature>
<reference evidence="6 7" key="1">
    <citation type="submission" date="2019-04" db="EMBL/GenBank/DDBJ databases">
        <title>Taxonomy of novel Haliea sp. from mangrove soil of West Coast of India.</title>
        <authorList>
            <person name="Verma A."/>
            <person name="Kumar P."/>
            <person name="Krishnamurthi S."/>
        </authorList>
    </citation>
    <scope>NUCLEOTIDE SEQUENCE [LARGE SCALE GENOMIC DNA]</scope>
    <source>
        <strain evidence="6 7">SAOS-164</strain>
    </source>
</reference>
<dbReference type="PANTHER" id="PTHR21496">
    <property type="entry name" value="FERREDOXIN-RELATED"/>
    <property type="match status" value="1"/>
</dbReference>
<keyword evidence="4" id="KW-0411">Iron-sulfur</keyword>
<dbReference type="InterPro" id="IPR036922">
    <property type="entry name" value="Rieske_2Fe-2S_sf"/>
</dbReference>
<dbReference type="EMBL" id="SRLE01000014">
    <property type="protein sequence ID" value="TGD71331.1"/>
    <property type="molecule type" value="Genomic_DNA"/>
</dbReference>
<protein>
    <submittedName>
        <fullName evidence="6">Non-heme iron oxygenase ferredoxin subunit</fullName>
    </submittedName>
</protein>
<gene>
    <name evidence="6" type="ORF">E4634_18845</name>
</gene>
<dbReference type="GO" id="GO:0051537">
    <property type="term" value="F:2 iron, 2 sulfur cluster binding"/>
    <property type="evidence" value="ECO:0007669"/>
    <property type="project" value="UniProtKB-KW"/>
</dbReference>
<dbReference type="SUPFAM" id="SSF50022">
    <property type="entry name" value="ISP domain"/>
    <property type="match status" value="1"/>
</dbReference>
<dbReference type="CDD" id="cd03528">
    <property type="entry name" value="Rieske_RO_ferredoxin"/>
    <property type="match status" value="1"/>
</dbReference>
<evidence type="ECO:0000313" key="6">
    <source>
        <dbReference type="EMBL" id="TGD71331.1"/>
    </source>
</evidence>
<keyword evidence="7" id="KW-1185">Reference proteome</keyword>
<dbReference type="OrthoDB" id="9800167at2"/>
<dbReference type="GO" id="GO:0046872">
    <property type="term" value="F:metal ion binding"/>
    <property type="evidence" value="ECO:0007669"/>
    <property type="project" value="UniProtKB-KW"/>
</dbReference>
<evidence type="ECO:0000256" key="2">
    <source>
        <dbReference type="ARBA" id="ARBA00022723"/>
    </source>
</evidence>
<dbReference type="Gene3D" id="2.102.10.10">
    <property type="entry name" value="Rieske [2Fe-2S] iron-sulphur domain"/>
    <property type="match status" value="1"/>
</dbReference>
<keyword evidence="2" id="KW-0479">Metal-binding</keyword>
<dbReference type="Pfam" id="PF00355">
    <property type="entry name" value="Rieske"/>
    <property type="match status" value="1"/>
</dbReference>
<sequence>MLSSEFTRFCPLADVPVGGKKAAKINDTWVMVCNTNDGLFAVSAICSHQDKPLFNGRVRNCKVTCPVHGARFDLKTGEPLDLPATKPIATYEVRVVDDWVEVCL</sequence>
<dbReference type="Proteomes" id="UP000298050">
    <property type="component" value="Unassembled WGS sequence"/>
</dbReference>
<organism evidence="6 7">
    <name type="scientific">Mangrovimicrobium sediminis</name>
    <dbReference type="NCBI Taxonomy" id="2562682"/>
    <lineage>
        <taxon>Bacteria</taxon>
        <taxon>Pseudomonadati</taxon>
        <taxon>Pseudomonadota</taxon>
        <taxon>Gammaproteobacteria</taxon>
        <taxon>Cellvibrionales</taxon>
        <taxon>Halieaceae</taxon>
        <taxon>Mangrovimicrobium</taxon>
    </lineage>
</organism>
<evidence type="ECO:0000259" key="5">
    <source>
        <dbReference type="PROSITE" id="PS51296"/>
    </source>
</evidence>
<proteinExistence type="predicted"/>
<accession>A0A4Z0LVM0</accession>
<dbReference type="InterPro" id="IPR017941">
    <property type="entry name" value="Rieske_2Fe-2S"/>
</dbReference>
<keyword evidence="1" id="KW-0001">2Fe-2S</keyword>
<evidence type="ECO:0000256" key="1">
    <source>
        <dbReference type="ARBA" id="ARBA00022714"/>
    </source>
</evidence>
<evidence type="ECO:0000256" key="4">
    <source>
        <dbReference type="ARBA" id="ARBA00023014"/>
    </source>
</evidence>
<keyword evidence="3" id="KW-0408">Iron</keyword>
<dbReference type="PROSITE" id="PS51296">
    <property type="entry name" value="RIESKE"/>
    <property type="match status" value="1"/>
</dbReference>